<keyword evidence="2" id="KW-1185">Reference proteome</keyword>
<protein>
    <submittedName>
        <fullName evidence="1">Uncharacterized protein</fullName>
    </submittedName>
</protein>
<reference evidence="1 2" key="1">
    <citation type="journal article" date="2019" name="Nat. Ecol. Evol.">
        <title>Megaphylogeny resolves global patterns of mushroom evolution.</title>
        <authorList>
            <person name="Varga T."/>
            <person name="Krizsan K."/>
            <person name="Foldi C."/>
            <person name="Dima B."/>
            <person name="Sanchez-Garcia M."/>
            <person name="Sanchez-Ramirez S."/>
            <person name="Szollosi G.J."/>
            <person name="Szarkandi J.G."/>
            <person name="Papp V."/>
            <person name="Albert L."/>
            <person name="Andreopoulos W."/>
            <person name="Angelini C."/>
            <person name="Antonin V."/>
            <person name="Barry K.W."/>
            <person name="Bougher N.L."/>
            <person name="Buchanan P."/>
            <person name="Buyck B."/>
            <person name="Bense V."/>
            <person name="Catcheside P."/>
            <person name="Chovatia M."/>
            <person name="Cooper J."/>
            <person name="Damon W."/>
            <person name="Desjardin D."/>
            <person name="Finy P."/>
            <person name="Geml J."/>
            <person name="Haridas S."/>
            <person name="Hughes K."/>
            <person name="Justo A."/>
            <person name="Karasinski D."/>
            <person name="Kautmanova I."/>
            <person name="Kiss B."/>
            <person name="Kocsube S."/>
            <person name="Kotiranta H."/>
            <person name="LaButti K.M."/>
            <person name="Lechner B.E."/>
            <person name="Liimatainen K."/>
            <person name="Lipzen A."/>
            <person name="Lukacs Z."/>
            <person name="Mihaltcheva S."/>
            <person name="Morgado L.N."/>
            <person name="Niskanen T."/>
            <person name="Noordeloos M.E."/>
            <person name="Ohm R.A."/>
            <person name="Ortiz-Santana B."/>
            <person name="Ovrebo C."/>
            <person name="Racz N."/>
            <person name="Riley R."/>
            <person name="Savchenko A."/>
            <person name="Shiryaev A."/>
            <person name="Soop K."/>
            <person name="Spirin V."/>
            <person name="Szebenyi C."/>
            <person name="Tomsovsky M."/>
            <person name="Tulloss R.E."/>
            <person name="Uehling J."/>
            <person name="Grigoriev I.V."/>
            <person name="Vagvolgyi C."/>
            <person name="Papp T."/>
            <person name="Martin F.M."/>
            <person name="Miettinen O."/>
            <person name="Hibbett D.S."/>
            <person name="Nagy L.G."/>
        </authorList>
    </citation>
    <scope>NUCLEOTIDE SEQUENCE [LARGE SCALE GENOMIC DNA]</scope>
    <source>
        <strain evidence="1 2">NL-1719</strain>
    </source>
</reference>
<evidence type="ECO:0000313" key="2">
    <source>
        <dbReference type="Proteomes" id="UP000308600"/>
    </source>
</evidence>
<evidence type="ECO:0000313" key="1">
    <source>
        <dbReference type="EMBL" id="TFK61544.1"/>
    </source>
</evidence>
<proteinExistence type="predicted"/>
<name>A0ACD3A820_9AGAR</name>
<gene>
    <name evidence="1" type="ORF">BDN72DRAFT_438545</name>
</gene>
<sequence length="86" mass="9678">MAERVFTLFPVLERAGRRREEGWEGRERLGKSSFIRFSFLSFSFCFLRSVPFRFTSPLVAGPPYAPTPSLVVTPPCNSPGHPPFSA</sequence>
<dbReference type="Proteomes" id="UP000308600">
    <property type="component" value="Unassembled WGS sequence"/>
</dbReference>
<organism evidence="1 2">
    <name type="scientific">Pluteus cervinus</name>
    <dbReference type="NCBI Taxonomy" id="181527"/>
    <lineage>
        <taxon>Eukaryota</taxon>
        <taxon>Fungi</taxon>
        <taxon>Dikarya</taxon>
        <taxon>Basidiomycota</taxon>
        <taxon>Agaricomycotina</taxon>
        <taxon>Agaricomycetes</taxon>
        <taxon>Agaricomycetidae</taxon>
        <taxon>Agaricales</taxon>
        <taxon>Pluteineae</taxon>
        <taxon>Pluteaceae</taxon>
        <taxon>Pluteus</taxon>
    </lineage>
</organism>
<dbReference type="EMBL" id="ML208650">
    <property type="protein sequence ID" value="TFK61544.1"/>
    <property type="molecule type" value="Genomic_DNA"/>
</dbReference>
<accession>A0ACD3A820</accession>